<keyword evidence="1" id="KW-0812">Transmembrane</keyword>
<dbReference type="EMBL" id="FXTM01000026">
    <property type="protein sequence ID" value="SMO75410.1"/>
    <property type="molecule type" value="Genomic_DNA"/>
</dbReference>
<dbReference type="AlphaFoldDB" id="A0A521DX10"/>
<accession>A0A521DX10</accession>
<reference evidence="2 3" key="1">
    <citation type="submission" date="2017-05" db="EMBL/GenBank/DDBJ databases">
        <authorList>
            <person name="Varghese N."/>
            <person name="Submissions S."/>
        </authorList>
    </citation>
    <scope>NUCLEOTIDE SEQUENCE [LARGE SCALE GENOMIC DNA]</scope>
    <source>
        <strain evidence="2 3">DSM 16304</strain>
    </source>
</reference>
<organism evidence="2 3">
    <name type="scientific">Balnearium lithotrophicum</name>
    <dbReference type="NCBI Taxonomy" id="223788"/>
    <lineage>
        <taxon>Bacteria</taxon>
        <taxon>Pseudomonadati</taxon>
        <taxon>Aquificota</taxon>
        <taxon>Aquificia</taxon>
        <taxon>Desulfurobacteriales</taxon>
        <taxon>Desulfurobacteriaceae</taxon>
        <taxon>Balnearium</taxon>
    </lineage>
</organism>
<name>A0A521DX10_9BACT</name>
<feature type="transmembrane region" description="Helical" evidence="1">
    <location>
        <begin position="50"/>
        <end position="73"/>
    </location>
</feature>
<gene>
    <name evidence="2" type="ORF">SAMN06269117_1265</name>
</gene>
<keyword evidence="1" id="KW-1133">Transmembrane helix</keyword>
<protein>
    <recommendedName>
        <fullName evidence="4">Haemolysin XhlA</fullName>
    </recommendedName>
</protein>
<proteinExistence type="predicted"/>
<evidence type="ECO:0008006" key="4">
    <source>
        <dbReference type="Google" id="ProtNLM"/>
    </source>
</evidence>
<dbReference type="RefSeq" id="WP_142936122.1">
    <property type="nucleotide sequence ID" value="NZ_FXTM01000026.1"/>
</dbReference>
<evidence type="ECO:0000313" key="3">
    <source>
        <dbReference type="Proteomes" id="UP000317315"/>
    </source>
</evidence>
<evidence type="ECO:0000313" key="2">
    <source>
        <dbReference type="EMBL" id="SMO75410.1"/>
    </source>
</evidence>
<dbReference type="Proteomes" id="UP000317315">
    <property type="component" value="Unassembled WGS sequence"/>
</dbReference>
<keyword evidence="1" id="KW-0472">Membrane</keyword>
<sequence>MAIDTEKLLLEIYGTVQEIKAELGNLKKEQANHADGMVDFEKRISRLERIVYAGIAVIAILEPILIEIAKHFIGKL</sequence>
<evidence type="ECO:0000256" key="1">
    <source>
        <dbReference type="SAM" id="Phobius"/>
    </source>
</evidence>
<keyword evidence="3" id="KW-1185">Reference proteome</keyword>